<feature type="domain" description="DNA helicase DnaB-like N-terminal" evidence="4">
    <location>
        <begin position="184"/>
        <end position="270"/>
    </location>
</feature>
<feature type="region of interest" description="Disordered" evidence="3">
    <location>
        <begin position="330"/>
        <end position="386"/>
    </location>
</feature>
<protein>
    <submittedName>
        <fullName evidence="5">DnaB-like helicase N-terminal domain-containing protein</fullName>
    </submittedName>
</protein>
<accession>A0ABP5VPR0</accession>
<gene>
    <name evidence="5" type="ORF">GCM10010420_36720</name>
</gene>
<dbReference type="Pfam" id="PF00772">
    <property type="entry name" value="DnaB"/>
    <property type="match status" value="2"/>
</dbReference>
<evidence type="ECO:0000256" key="2">
    <source>
        <dbReference type="ARBA" id="ARBA00023125"/>
    </source>
</evidence>
<dbReference type="PANTHER" id="PTHR30153:SF2">
    <property type="entry name" value="REPLICATIVE DNA HELICASE"/>
    <property type="match status" value="1"/>
</dbReference>
<dbReference type="EMBL" id="BAAATJ010000017">
    <property type="protein sequence ID" value="GAA2405532.1"/>
    <property type="molecule type" value="Genomic_DNA"/>
</dbReference>
<feature type="compositionally biased region" description="Low complexity" evidence="3">
    <location>
        <begin position="368"/>
        <end position="377"/>
    </location>
</feature>
<dbReference type="InterPro" id="IPR007693">
    <property type="entry name" value="DNA_helicase_DnaB-like_N"/>
</dbReference>
<sequence length="386" mass="41340">MKPLVEVEQAVLGAVLLDPGQLPRLADWLAPAHFSRPVHAALYAAMLRLRAGGHPAARASADEVPLSWVTDTVAEASRHVRGLTAAYPHALVAACPHPGHAPAYGRMVLEGAIHRSVAEHAVRLHQAARADAVRGEVEESLHRARTLAEVLADLGRRWGTEPRAIAPPGSAPAASRFLPLPDEHLLADERNLLGALVERPAQLDRVVAWLRPEDFAVPAHGRLYRCVAALHHRGEPVDHLTVLWEAQHRGLLADGSVTAEQVRDVCSSAAAGSADYLAQQVVRASVLRTAAVSARAVQELADDESLSPGRLIGYALHVLEPLAETVRRWQQATGSSEPPATARPFPARVAAARARTRLSPPTPTDHLPAAAARTASPTRPPHRSRS</sequence>
<dbReference type="Gene3D" id="1.10.860.10">
    <property type="entry name" value="DNAb Helicase, Chain A"/>
    <property type="match status" value="2"/>
</dbReference>
<keyword evidence="6" id="KW-1185">Reference proteome</keyword>
<feature type="domain" description="DNA helicase DnaB-like N-terminal" evidence="4">
    <location>
        <begin position="5"/>
        <end position="109"/>
    </location>
</feature>
<dbReference type="InterPro" id="IPR016136">
    <property type="entry name" value="DNA_helicase_N/primase_C"/>
</dbReference>
<dbReference type="RefSeq" id="WP_344632133.1">
    <property type="nucleotide sequence ID" value="NZ_BAAATJ010000017.1"/>
</dbReference>
<dbReference type="InterPro" id="IPR036185">
    <property type="entry name" value="DNA_heli_DnaB-like_N_sf"/>
</dbReference>
<evidence type="ECO:0000256" key="3">
    <source>
        <dbReference type="SAM" id="MobiDB-lite"/>
    </source>
</evidence>
<organism evidence="5 6">
    <name type="scientific">Streptomyces glaucosporus</name>
    <dbReference type="NCBI Taxonomy" id="284044"/>
    <lineage>
        <taxon>Bacteria</taxon>
        <taxon>Bacillati</taxon>
        <taxon>Actinomycetota</taxon>
        <taxon>Actinomycetes</taxon>
        <taxon>Kitasatosporales</taxon>
        <taxon>Streptomycetaceae</taxon>
        <taxon>Streptomyces</taxon>
    </lineage>
</organism>
<dbReference type="Proteomes" id="UP001500058">
    <property type="component" value="Unassembled WGS sequence"/>
</dbReference>
<keyword evidence="2" id="KW-0238">DNA-binding</keyword>
<feature type="compositionally biased region" description="Low complexity" evidence="3">
    <location>
        <begin position="338"/>
        <end position="353"/>
    </location>
</feature>
<evidence type="ECO:0000313" key="6">
    <source>
        <dbReference type="Proteomes" id="UP001500058"/>
    </source>
</evidence>
<evidence type="ECO:0000313" key="5">
    <source>
        <dbReference type="EMBL" id="GAA2405532.1"/>
    </source>
</evidence>
<evidence type="ECO:0000256" key="1">
    <source>
        <dbReference type="ARBA" id="ARBA00022705"/>
    </source>
</evidence>
<proteinExistence type="predicted"/>
<evidence type="ECO:0000259" key="4">
    <source>
        <dbReference type="Pfam" id="PF00772"/>
    </source>
</evidence>
<name>A0ABP5VPR0_9ACTN</name>
<dbReference type="PANTHER" id="PTHR30153">
    <property type="entry name" value="REPLICATIVE DNA HELICASE DNAB"/>
    <property type="match status" value="1"/>
</dbReference>
<dbReference type="SUPFAM" id="SSF48024">
    <property type="entry name" value="N-terminal domain of DnaB helicase"/>
    <property type="match status" value="2"/>
</dbReference>
<keyword evidence="1" id="KW-0235">DNA replication</keyword>
<reference evidence="6" key="1">
    <citation type="journal article" date="2019" name="Int. J. Syst. Evol. Microbiol.">
        <title>The Global Catalogue of Microorganisms (GCM) 10K type strain sequencing project: providing services to taxonomists for standard genome sequencing and annotation.</title>
        <authorList>
            <consortium name="The Broad Institute Genomics Platform"/>
            <consortium name="The Broad Institute Genome Sequencing Center for Infectious Disease"/>
            <person name="Wu L."/>
            <person name="Ma J."/>
        </authorList>
    </citation>
    <scope>NUCLEOTIDE SEQUENCE [LARGE SCALE GENOMIC DNA]</scope>
    <source>
        <strain evidence="6">JCM 6921</strain>
    </source>
</reference>
<comment type="caution">
    <text evidence="5">The sequence shown here is derived from an EMBL/GenBank/DDBJ whole genome shotgun (WGS) entry which is preliminary data.</text>
</comment>